<keyword evidence="2" id="KW-0808">Transferase</keyword>
<dbReference type="OrthoDB" id="6307329at2"/>
<dbReference type="Pfam" id="PF00535">
    <property type="entry name" value="Glycos_transf_2"/>
    <property type="match status" value="1"/>
</dbReference>
<dbReference type="PANTHER" id="PTHR22916:SF3">
    <property type="entry name" value="UDP-GLCNAC:BETAGAL BETA-1,3-N-ACETYLGLUCOSAMINYLTRANSFERASE-LIKE PROTEIN 1"/>
    <property type="match status" value="1"/>
</dbReference>
<name>A0A2P8DVL4_9BACT</name>
<evidence type="ECO:0000259" key="1">
    <source>
        <dbReference type="Pfam" id="PF00535"/>
    </source>
</evidence>
<dbReference type="AlphaFoldDB" id="A0A2P8DVL4"/>
<organism evidence="2 3">
    <name type="scientific">Cecembia rubra</name>
    <dbReference type="NCBI Taxonomy" id="1485585"/>
    <lineage>
        <taxon>Bacteria</taxon>
        <taxon>Pseudomonadati</taxon>
        <taxon>Bacteroidota</taxon>
        <taxon>Cytophagia</taxon>
        <taxon>Cytophagales</taxon>
        <taxon>Cyclobacteriaceae</taxon>
        <taxon>Cecembia</taxon>
    </lineage>
</organism>
<comment type="caution">
    <text evidence="2">The sequence shown here is derived from an EMBL/GenBank/DDBJ whole genome shotgun (WGS) entry which is preliminary data.</text>
</comment>
<dbReference type="EMBL" id="PYGF01000014">
    <property type="protein sequence ID" value="PSL01260.1"/>
    <property type="molecule type" value="Genomic_DNA"/>
</dbReference>
<reference evidence="2 3" key="1">
    <citation type="submission" date="2018-03" db="EMBL/GenBank/DDBJ databases">
        <title>Genomic Encyclopedia of Archaeal and Bacterial Type Strains, Phase II (KMG-II): from individual species to whole genera.</title>
        <authorList>
            <person name="Goeker M."/>
        </authorList>
    </citation>
    <scope>NUCLEOTIDE SEQUENCE [LARGE SCALE GENOMIC DNA]</scope>
    <source>
        <strain evidence="2 3">DSM 28057</strain>
    </source>
</reference>
<feature type="domain" description="Glycosyltransferase 2-like" evidence="1">
    <location>
        <begin position="7"/>
        <end position="159"/>
    </location>
</feature>
<sequence length="322" mass="37367">MMLPLVSVIIPVFNKKDFVEEAVNSVLNQTYDNLEILLIDDGSTDGSTEILKDLALRYPSKVKLIQQTNKGACHARNIGIQVSKGEYIQFLDADDILDSQKIEFQFEVLKSQPKDVLVFGRWEYFDDVIGDLDSENFSFYREHLKPFELLIELWTKQQMIASFAWLTSKLIINATGLWDENLTLNQDGDFFSRVVANSSKVVFVNDSLGYYRKPRYNNIITTKNFDSAKSLFKTFENYQNLILNFCSSPKTKKALIKNYEHFIYRMNAISPELCCRAFEKIKSLSGKKRPYVFFDSKLLFFAQFIGLEKAIYLKLKLRKAFK</sequence>
<proteinExistence type="predicted"/>
<evidence type="ECO:0000313" key="2">
    <source>
        <dbReference type="EMBL" id="PSL01260.1"/>
    </source>
</evidence>
<dbReference type="InterPro" id="IPR029044">
    <property type="entry name" value="Nucleotide-diphossugar_trans"/>
</dbReference>
<dbReference type="RefSeq" id="WP_106568755.1">
    <property type="nucleotide sequence ID" value="NZ_PYGF01000014.1"/>
</dbReference>
<dbReference type="GO" id="GO:0016758">
    <property type="term" value="F:hexosyltransferase activity"/>
    <property type="evidence" value="ECO:0007669"/>
    <property type="project" value="UniProtKB-ARBA"/>
</dbReference>
<dbReference type="SUPFAM" id="SSF53448">
    <property type="entry name" value="Nucleotide-diphospho-sugar transferases"/>
    <property type="match status" value="1"/>
</dbReference>
<dbReference type="Gene3D" id="3.90.550.10">
    <property type="entry name" value="Spore Coat Polysaccharide Biosynthesis Protein SpsA, Chain A"/>
    <property type="match status" value="1"/>
</dbReference>
<evidence type="ECO:0000313" key="3">
    <source>
        <dbReference type="Proteomes" id="UP000240708"/>
    </source>
</evidence>
<dbReference type="InterPro" id="IPR001173">
    <property type="entry name" value="Glyco_trans_2-like"/>
</dbReference>
<dbReference type="Proteomes" id="UP000240708">
    <property type="component" value="Unassembled WGS sequence"/>
</dbReference>
<dbReference type="CDD" id="cd00761">
    <property type="entry name" value="Glyco_tranf_GTA_type"/>
    <property type="match status" value="1"/>
</dbReference>
<accession>A0A2P8DVL4</accession>
<keyword evidence="3" id="KW-1185">Reference proteome</keyword>
<protein>
    <submittedName>
        <fullName evidence="2">Glycosyl transferase family 2</fullName>
    </submittedName>
</protein>
<gene>
    <name evidence="2" type="ORF">CLV48_11462</name>
</gene>
<dbReference type="PANTHER" id="PTHR22916">
    <property type="entry name" value="GLYCOSYLTRANSFERASE"/>
    <property type="match status" value="1"/>
</dbReference>